<organism evidence="1">
    <name type="scientific">Physcomitrium patens</name>
    <name type="common">Spreading-leaved earth moss</name>
    <name type="synonym">Physcomitrella patens</name>
    <dbReference type="NCBI Taxonomy" id="3218"/>
    <lineage>
        <taxon>Eukaryota</taxon>
        <taxon>Viridiplantae</taxon>
        <taxon>Streptophyta</taxon>
        <taxon>Embryophyta</taxon>
        <taxon>Bryophyta</taxon>
        <taxon>Bryophytina</taxon>
        <taxon>Bryopsida</taxon>
        <taxon>Funariidae</taxon>
        <taxon>Funariales</taxon>
        <taxon>Funariaceae</taxon>
        <taxon>Physcomitrium</taxon>
    </lineage>
</organism>
<name>A0A2K1IWC8_PHYPA</name>
<reference evidence="2" key="3">
    <citation type="submission" date="2020-12" db="UniProtKB">
        <authorList>
            <consortium name="EnsemblPlants"/>
        </authorList>
    </citation>
    <scope>IDENTIFICATION</scope>
</reference>
<protein>
    <submittedName>
        <fullName evidence="1 2">Uncharacterized protein</fullName>
    </submittedName>
</protein>
<dbReference type="EnsemblPlants" id="Pp3c20_23750V3.1">
    <property type="protein sequence ID" value="PAC:32945852.CDS.1"/>
    <property type="gene ID" value="Pp3c20_23750"/>
</dbReference>
<keyword evidence="3" id="KW-1185">Reference proteome</keyword>
<evidence type="ECO:0000313" key="1">
    <source>
        <dbReference type="EMBL" id="PNR33577.1"/>
    </source>
</evidence>
<dbReference type="Gramene" id="Pp3c20_23750V3.1">
    <property type="protein sequence ID" value="PAC:32945852.CDS.1"/>
    <property type="gene ID" value="Pp3c20_23750"/>
</dbReference>
<evidence type="ECO:0000313" key="2">
    <source>
        <dbReference type="EnsemblPlants" id="PAC:32945852.CDS.1"/>
    </source>
</evidence>
<reference evidence="1 3" key="1">
    <citation type="journal article" date="2008" name="Science">
        <title>The Physcomitrella genome reveals evolutionary insights into the conquest of land by plants.</title>
        <authorList>
            <person name="Rensing S."/>
            <person name="Lang D."/>
            <person name="Zimmer A."/>
            <person name="Terry A."/>
            <person name="Salamov A."/>
            <person name="Shapiro H."/>
            <person name="Nishiyama T."/>
            <person name="Perroud P.-F."/>
            <person name="Lindquist E."/>
            <person name="Kamisugi Y."/>
            <person name="Tanahashi T."/>
            <person name="Sakakibara K."/>
            <person name="Fujita T."/>
            <person name="Oishi K."/>
            <person name="Shin-I T."/>
            <person name="Kuroki Y."/>
            <person name="Toyoda A."/>
            <person name="Suzuki Y."/>
            <person name="Hashimoto A."/>
            <person name="Yamaguchi K."/>
            <person name="Sugano A."/>
            <person name="Kohara Y."/>
            <person name="Fujiyama A."/>
            <person name="Anterola A."/>
            <person name="Aoki S."/>
            <person name="Ashton N."/>
            <person name="Barbazuk W.B."/>
            <person name="Barker E."/>
            <person name="Bennetzen J."/>
            <person name="Bezanilla M."/>
            <person name="Blankenship R."/>
            <person name="Cho S.H."/>
            <person name="Dutcher S."/>
            <person name="Estelle M."/>
            <person name="Fawcett J.A."/>
            <person name="Gundlach H."/>
            <person name="Hanada K."/>
            <person name="Heyl A."/>
            <person name="Hicks K.A."/>
            <person name="Hugh J."/>
            <person name="Lohr M."/>
            <person name="Mayer K."/>
            <person name="Melkozernov A."/>
            <person name="Murata T."/>
            <person name="Nelson D."/>
            <person name="Pils B."/>
            <person name="Prigge M."/>
            <person name="Reiss B."/>
            <person name="Renner T."/>
            <person name="Rombauts S."/>
            <person name="Rushton P."/>
            <person name="Sanderfoot A."/>
            <person name="Schween G."/>
            <person name="Shiu S.-H."/>
            <person name="Stueber K."/>
            <person name="Theodoulou F.L."/>
            <person name="Tu H."/>
            <person name="Van de Peer Y."/>
            <person name="Verrier P.J."/>
            <person name="Waters E."/>
            <person name="Wood A."/>
            <person name="Yang L."/>
            <person name="Cove D."/>
            <person name="Cuming A."/>
            <person name="Hasebe M."/>
            <person name="Lucas S."/>
            <person name="Mishler D.B."/>
            <person name="Reski R."/>
            <person name="Grigoriev I."/>
            <person name="Quatrano R.S."/>
            <person name="Boore J.L."/>
        </authorList>
    </citation>
    <scope>NUCLEOTIDE SEQUENCE [LARGE SCALE GENOMIC DNA]</scope>
    <source>
        <strain evidence="2 3">cv. Gransden 2004</strain>
    </source>
</reference>
<sequence>MQPRSGSLRGKQCNVGSIAQTIRAAVRGRGRQSPFMSSRAVELASLDRRSLSSLSLYESIVDFVLMSQHVQAQHAMRRLNLFSPSTMHDVEPLLDGTLDGLY</sequence>
<evidence type="ECO:0000313" key="3">
    <source>
        <dbReference type="Proteomes" id="UP000006727"/>
    </source>
</evidence>
<dbReference type="AlphaFoldDB" id="A0A2K1IWC8"/>
<dbReference type="InParanoid" id="A0A2K1IWC8"/>
<accession>A0A2K1IWC8</accession>
<reference evidence="1 3" key="2">
    <citation type="journal article" date="2018" name="Plant J.">
        <title>The Physcomitrella patens chromosome-scale assembly reveals moss genome structure and evolution.</title>
        <authorList>
            <person name="Lang D."/>
            <person name="Ullrich K.K."/>
            <person name="Murat F."/>
            <person name="Fuchs J."/>
            <person name="Jenkins J."/>
            <person name="Haas F.B."/>
            <person name="Piednoel M."/>
            <person name="Gundlach H."/>
            <person name="Van Bel M."/>
            <person name="Meyberg R."/>
            <person name="Vives C."/>
            <person name="Morata J."/>
            <person name="Symeonidi A."/>
            <person name="Hiss M."/>
            <person name="Muchero W."/>
            <person name="Kamisugi Y."/>
            <person name="Saleh O."/>
            <person name="Blanc G."/>
            <person name="Decker E.L."/>
            <person name="van Gessel N."/>
            <person name="Grimwood J."/>
            <person name="Hayes R.D."/>
            <person name="Graham S.W."/>
            <person name="Gunter L.E."/>
            <person name="McDaniel S.F."/>
            <person name="Hoernstein S.N.W."/>
            <person name="Larsson A."/>
            <person name="Li F.W."/>
            <person name="Perroud P.F."/>
            <person name="Phillips J."/>
            <person name="Ranjan P."/>
            <person name="Rokshar D.S."/>
            <person name="Rothfels C.J."/>
            <person name="Schneider L."/>
            <person name="Shu S."/>
            <person name="Stevenson D.W."/>
            <person name="Thummler F."/>
            <person name="Tillich M."/>
            <person name="Villarreal Aguilar J.C."/>
            <person name="Widiez T."/>
            <person name="Wong G.K."/>
            <person name="Wymore A."/>
            <person name="Zhang Y."/>
            <person name="Zimmer A.D."/>
            <person name="Quatrano R.S."/>
            <person name="Mayer K.F.X."/>
            <person name="Goodstein D."/>
            <person name="Casacuberta J.M."/>
            <person name="Vandepoele K."/>
            <person name="Reski R."/>
            <person name="Cuming A.C."/>
            <person name="Tuskan G.A."/>
            <person name="Maumus F."/>
            <person name="Salse J."/>
            <person name="Schmutz J."/>
            <person name="Rensing S.A."/>
        </authorList>
    </citation>
    <scope>NUCLEOTIDE SEQUENCE [LARGE SCALE GENOMIC DNA]</scope>
    <source>
        <strain evidence="2 3">cv. Gransden 2004</strain>
    </source>
</reference>
<gene>
    <name evidence="1" type="ORF">PHYPA_025521</name>
</gene>
<proteinExistence type="predicted"/>
<dbReference type="Proteomes" id="UP000006727">
    <property type="component" value="Chromosome 20"/>
</dbReference>
<dbReference type="EMBL" id="ABEU02000020">
    <property type="protein sequence ID" value="PNR33577.1"/>
    <property type="molecule type" value="Genomic_DNA"/>
</dbReference>